<dbReference type="InterPro" id="IPR051710">
    <property type="entry name" value="Phosphatase_SH3-domain"/>
</dbReference>
<dbReference type="CDD" id="cd07040">
    <property type="entry name" value="HP"/>
    <property type="match status" value="1"/>
</dbReference>
<feature type="region of interest" description="Disordered" evidence="1">
    <location>
        <begin position="217"/>
        <end position="238"/>
    </location>
</feature>
<feature type="region of interest" description="Disordered" evidence="1">
    <location>
        <begin position="518"/>
        <end position="548"/>
    </location>
</feature>
<proteinExistence type="predicted"/>
<keyword evidence="3" id="KW-1185">Reference proteome</keyword>
<organism evidence="2 3">
    <name type="scientific">Phialemonium atrogriseum</name>
    <dbReference type="NCBI Taxonomy" id="1093897"/>
    <lineage>
        <taxon>Eukaryota</taxon>
        <taxon>Fungi</taxon>
        <taxon>Dikarya</taxon>
        <taxon>Ascomycota</taxon>
        <taxon>Pezizomycotina</taxon>
        <taxon>Sordariomycetes</taxon>
        <taxon>Sordariomycetidae</taxon>
        <taxon>Cephalothecales</taxon>
        <taxon>Cephalothecaceae</taxon>
        <taxon>Phialemonium</taxon>
    </lineage>
</organism>
<feature type="compositionally biased region" description="Polar residues" evidence="1">
    <location>
        <begin position="531"/>
        <end position="546"/>
    </location>
</feature>
<sequence length="691" mass="72889">MGRLPAYLFVVRHGNRLDAADKQWHLSSPTPYDPPLTYGGWIQARALGARIGGILRDRIQEDEAQQADPGADPGSQPRRRRRYKVVMHSSPYLRCVQTSVAISAGLAQDPSPLQTTAMDEQAPNPPSPLGPGTRPPAVAESAGSGAADLKSGEPHKTRKSILRLDAFLGEWLEPSYFELITPPPSSVLMLASAKTALLRLEAYENYSPFNTHSHSGSHGQLWGAGPRASPVSPTAGGDSDGLETMAAMSSSLPSGGRGINSQGFQQGGTSVVQPAEAGGYVAPVPNYAVSSSATIPLGYVAHARDACVNFDYQWDSMRGPLDLGDGGTFGEEWTAMHHRFRKGLQGLVDWYVQAEDPTDMVTKLARQDSGDDTECAVEDPDDEDTEAVVIMVSHGAGCNALIGAIINQPVLNNIGIASLTMAVRKPEAEVSTAGMGARVDAGHEPGRAATKVPIHEHYDLKLFANTEHLRSAAPTPAPSRSASIVGMAAAKTRGRFSNSFSAPLSKFSFNDGTGSRSSSANAALSGVRQPSVASPSTPRGTWTSTLPEGGITVGSGVTSFTNSNLSFGLSRTPSIGLWSPISRRDDSEAIDDEEEEDDNMLLNFSHEKIAAPASGSAATGAGTSAAPATKRKEKEPPGDAEVRVATQPEGPGSDGLCGGDPRPPGEEEPIRDVSSAKRRWTINERPHPRAS</sequence>
<feature type="compositionally biased region" description="Basic and acidic residues" evidence="1">
    <location>
        <begin position="630"/>
        <end position="642"/>
    </location>
</feature>
<dbReference type="InterPro" id="IPR029033">
    <property type="entry name" value="His_PPase_superfam"/>
</dbReference>
<feature type="compositionally biased region" description="Low complexity" evidence="1">
    <location>
        <begin position="611"/>
        <end position="628"/>
    </location>
</feature>
<dbReference type="GeneID" id="85308401"/>
<dbReference type="SMART" id="SM00855">
    <property type="entry name" value="PGAM"/>
    <property type="match status" value="1"/>
</dbReference>
<feature type="region of interest" description="Disordered" evidence="1">
    <location>
        <begin position="110"/>
        <end position="156"/>
    </location>
</feature>
<dbReference type="InterPro" id="IPR013078">
    <property type="entry name" value="His_Pase_superF_clade-1"/>
</dbReference>
<dbReference type="PANTHER" id="PTHR16469:SF27">
    <property type="entry name" value="UBIQUITIN-ASSOCIATED AND SH3 DOMAIN-CONTAINING BA-RELATED"/>
    <property type="match status" value="1"/>
</dbReference>
<evidence type="ECO:0000256" key="1">
    <source>
        <dbReference type="SAM" id="MobiDB-lite"/>
    </source>
</evidence>
<dbReference type="RefSeq" id="XP_060284411.1">
    <property type="nucleotide sequence ID" value="XM_060425214.1"/>
</dbReference>
<dbReference type="EMBL" id="MU839006">
    <property type="protein sequence ID" value="KAK1768198.1"/>
    <property type="molecule type" value="Genomic_DNA"/>
</dbReference>
<name>A0AAJ0C324_9PEZI</name>
<dbReference type="Proteomes" id="UP001244011">
    <property type="component" value="Unassembled WGS sequence"/>
</dbReference>
<reference evidence="2" key="1">
    <citation type="submission" date="2023-06" db="EMBL/GenBank/DDBJ databases">
        <title>Genome-scale phylogeny and comparative genomics of the fungal order Sordariales.</title>
        <authorList>
            <consortium name="Lawrence Berkeley National Laboratory"/>
            <person name="Hensen N."/>
            <person name="Bonometti L."/>
            <person name="Westerberg I."/>
            <person name="Brannstrom I.O."/>
            <person name="Guillou S."/>
            <person name="Cros-Aarteil S."/>
            <person name="Calhoun S."/>
            <person name="Haridas S."/>
            <person name="Kuo A."/>
            <person name="Mondo S."/>
            <person name="Pangilinan J."/>
            <person name="Riley R."/>
            <person name="Labutti K."/>
            <person name="Andreopoulos B."/>
            <person name="Lipzen A."/>
            <person name="Chen C."/>
            <person name="Yanf M."/>
            <person name="Daum C."/>
            <person name="Ng V."/>
            <person name="Clum A."/>
            <person name="Steindorff A."/>
            <person name="Ohm R."/>
            <person name="Martin F."/>
            <person name="Silar P."/>
            <person name="Natvig D."/>
            <person name="Lalanne C."/>
            <person name="Gautier V."/>
            <person name="Ament-Velasquez S.L."/>
            <person name="Kruys A."/>
            <person name="Hutchinson M.I."/>
            <person name="Powell A.J."/>
            <person name="Barry K."/>
            <person name="Miller A.N."/>
            <person name="Grigoriev I.V."/>
            <person name="Debuchy R."/>
            <person name="Gladieux P."/>
            <person name="Thoren M.H."/>
            <person name="Johannesson H."/>
        </authorList>
    </citation>
    <scope>NUCLEOTIDE SEQUENCE</scope>
    <source>
        <strain evidence="2">8032-3</strain>
    </source>
</reference>
<feature type="region of interest" description="Disordered" evidence="1">
    <location>
        <begin position="60"/>
        <end position="80"/>
    </location>
</feature>
<protein>
    <recommendedName>
        <fullName evidence="4">Phosphoglycerate mutase</fullName>
    </recommendedName>
</protein>
<dbReference type="AlphaFoldDB" id="A0AAJ0C324"/>
<feature type="compositionally biased region" description="Basic and acidic residues" evidence="1">
    <location>
        <begin position="663"/>
        <end position="691"/>
    </location>
</feature>
<feature type="region of interest" description="Disordered" evidence="1">
    <location>
        <begin position="611"/>
        <end position="691"/>
    </location>
</feature>
<evidence type="ECO:0000313" key="2">
    <source>
        <dbReference type="EMBL" id="KAK1768198.1"/>
    </source>
</evidence>
<gene>
    <name evidence="2" type="ORF">QBC33DRAFT_47288</name>
</gene>
<dbReference type="Gene3D" id="3.40.50.1240">
    <property type="entry name" value="Phosphoglycerate mutase-like"/>
    <property type="match status" value="1"/>
</dbReference>
<evidence type="ECO:0008006" key="4">
    <source>
        <dbReference type="Google" id="ProtNLM"/>
    </source>
</evidence>
<dbReference type="SUPFAM" id="SSF53254">
    <property type="entry name" value="Phosphoglycerate mutase-like"/>
    <property type="match status" value="1"/>
</dbReference>
<dbReference type="PANTHER" id="PTHR16469">
    <property type="entry name" value="UBIQUITIN-ASSOCIATED AND SH3 DOMAIN-CONTAINING BA-RELATED"/>
    <property type="match status" value="1"/>
</dbReference>
<evidence type="ECO:0000313" key="3">
    <source>
        <dbReference type="Proteomes" id="UP001244011"/>
    </source>
</evidence>
<comment type="caution">
    <text evidence="2">The sequence shown here is derived from an EMBL/GenBank/DDBJ whole genome shotgun (WGS) entry which is preliminary data.</text>
</comment>
<accession>A0AAJ0C324</accession>